<proteinExistence type="predicted"/>
<dbReference type="EMBL" id="LJBN01000198">
    <property type="protein sequence ID" value="OOQ83359.1"/>
    <property type="molecule type" value="Genomic_DNA"/>
</dbReference>
<evidence type="ECO:0000313" key="3">
    <source>
        <dbReference type="EMBL" id="OOQ83359.1"/>
    </source>
</evidence>
<dbReference type="Proteomes" id="UP000190744">
    <property type="component" value="Unassembled WGS sequence"/>
</dbReference>
<evidence type="ECO:0000259" key="2">
    <source>
        <dbReference type="Pfam" id="PF10544"/>
    </source>
</evidence>
<organism evidence="3 4">
    <name type="scientific">Penicillium brasilianum</name>
    <dbReference type="NCBI Taxonomy" id="104259"/>
    <lineage>
        <taxon>Eukaryota</taxon>
        <taxon>Fungi</taxon>
        <taxon>Dikarya</taxon>
        <taxon>Ascomycota</taxon>
        <taxon>Pezizomycotina</taxon>
        <taxon>Eurotiomycetes</taxon>
        <taxon>Eurotiomycetidae</taxon>
        <taxon>Eurotiales</taxon>
        <taxon>Aspergillaceae</taxon>
        <taxon>Penicillium</taxon>
    </lineage>
</organism>
<sequence>MTTSGPTFCTLAEVVDWAHSTTQSLQCAYLVNDKRLCTAKFGQKEAQNVQLLFESNLSILTARSGRYTQASNQFPVLQIIAARLVCERHESHVSRVALQWLDEFNVIRSLIIRTLEKYYGYGSDDTHTEEESEKKDEKDEPFSNESDGEYFEAQEQICASEYANEGISTPPSQSPSHIGALRRTFTFDEDRVAKDVTWHVKQPIRGKAIPSGYVYIISPSNLPGKFKIGHTKDYPELSRLKQHRCYGDYNVIKTEWSIRRMLFAWNNYCWQNFPISILHWKIPVQSTGLEKWVKFAESPSYDKKSGELLDEAKTRLPRPASEGYLKCGKQRRRLVASPGSKKSTPKKEADQDGGITPRLTPNLNKSPTPTIKSISVKEVELDSDGLASDFDDLQLSPSRNRRRVR</sequence>
<feature type="compositionally biased region" description="Basic and acidic residues" evidence="1">
    <location>
        <begin position="132"/>
        <end position="141"/>
    </location>
</feature>
<dbReference type="AlphaFoldDB" id="A0A1S9RCT6"/>
<protein>
    <recommendedName>
        <fullName evidence="2">Bacteriophage T5 Orf172 DNA-binding domain-containing protein</fullName>
    </recommendedName>
</protein>
<evidence type="ECO:0000256" key="1">
    <source>
        <dbReference type="SAM" id="MobiDB-lite"/>
    </source>
</evidence>
<feature type="domain" description="Bacteriophage T5 Orf172 DNA-binding" evidence="2">
    <location>
        <begin position="212"/>
        <end position="257"/>
    </location>
</feature>
<feature type="region of interest" description="Disordered" evidence="1">
    <location>
        <begin position="123"/>
        <end position="146"/>
    </location>
</feature>
<evidence type="ECO:0000313" key="4">
    <source>
        <dbReference type="Proteomes" id="UP000190744"/>
    </source>
</evidence>
<dbReference type="InterPro" id="IPR018306">
    <property type="entry name" value="Phage_T5_Orf172_DNA-bd"/>
</dbReference>
<feature type="compositionally biased region" description="Polar residues" evidence="1">
    <location>
        <begin position="359"/>
        <end position="373"/>
    </location>
</feature>
<comment type="caution">
    <text evidence="3">The sequence shown here is derived from an EMBL/GenBank/DDBJ whole genome shotgun (WGS) entry which is preliminary data.</text>
</comment>
<accession>A0A1S9RCT6</accession>
<dbReference type="Pfam" id="PF10544">
    <property type="entry name" value="T5orf172"/>
    <property type="match status" value="1"/>
</dbReference>
<gene>
    <name evidence="3" type="ORF">PEBR_34931</name>
</gene>
<reference evidence="4" key="1">
    <citation type="submission" date="2015-09" db="EMBL/GenBank/DDBJ databases">
        <authorList>
            <person name="Fill T.P."/>
            <person name="Baretta J.F."/>
            <person name="de Almeida L.G."/>
            <person name="Rocha M."/>
            <person name="de Souza D.H."/>
            <person name="Malavazi I."/>
            <person name="Cerdeira L.T."/>
            <person name="Hong H."/>
            <person name="Samborskyy M."/>
            <person name="de Vasconcelos A.T."/>
            <person name="Leadlay P."/>
            <person name="Rodrigues-Filho E."/>
        </authorList>
    </citation>
    <scope>NUCLEOTIDE SEQUENCE [LARGE SCALE GENOMIC DNA]</scope>
    <source>
        <strain evidence="4">LaBioMMi 136</strain>
    </source>
</reference>
<feature type="region of interest" description="Disordered" evidence="1">
    <location>
        <begin position="386"/>
        <end position="405"/>
    </location>
</feature>
<name>A0A1S9RCT6_PENBI</name>
<feature type="region of interest" description="Disordered" evidence="1">
    <location>
        <begin position="332"/>
        <end position="374"/>
    </location>
</feature>